<feature type="region of interest" description="Disordered" evidence="6">
    <location>
        <begin position="343"/>
        <end position="378"/>
    </location>
</feature>
<accession>A0ABT5AYG6</accession>
<name>A0ABT5AYG6_9BACT</name>
<comment type="similarity">
    <text evidence="1 5">Belongs to the PanB family.</text>
</comment>
<feature type="region of interest" description="Disordered" evidence="6">
    <location>
        <begin position="1"/>
        <end position="25"/>
    </location>
</feature>
<comment type="function">
    <text evidence="5">Catalyzes the reversible reaction in which hydroxymethyl group from 5,10-methylenetetrahydrofolate is transferred onto alpha-ketoisovalerate to form ketopantoate.</text>
</comment>
<feature type="active site" description="Proton acceptor" evidence="5">
    <location>
        <position position="559"/>
    </location>
</feature>
<feature type="binding site" evidence="5">
    <location>
        <position position="461"/>
    </location>
    <ligand>
        <name>3-methyl-2-oxobutanoate</name>
        <dbReference type="ChEBI" id="CHEBI:11851"/>
    </ligand>
</feature>
<keyword evidence="8" id="KW-1185">Reference proteome</keyword>
<dbReference type="Pfam" id="PF02548">
    <property type="entry name" value="Pantoate_transf"/>
    <property type="match status" value="1"/>
</dbReference>
<feature type="binding site" evidence="5">
    <location>
        <position position="491"/>
    </location>
    <ligand>
        <name>Mg(2+)</name>
        <dbReference type="ChEBI" id="CHEBI:18420"/>
    </ligand>
</feature>
<keyword evidence="5" id="KW-0963">Cytoplasm</keyword>
<dbReference type="Gene3D" id="3.20.20.60">
    <property type="entry name" value="Phosphoenolpyruvate-binding domains"/>
    <property type="match status" value="1"/>
</dbReference>
<gene>
    <name evidence="5 7" type="primary">panB</name>
    <name evidence="7" type="ORF">POL58_04020</name>
</gene>
<dbReference type="EC" id="2.1.2.11" evidence="5"/>
<reference evidence="7 8" key="1">
    <citation type="submission" date="2022-11" db="EMBL/GenBank/DDBJ databases">
        <title>Minimal conservation of predation-associated metabolite biosynthetic gene clusters underscores biosynthetic potential of Myxococcota including descriptions for ten novel species: Archangium lansinium sp. nov., Myxococcus landrumus sp. nov., Nannocystis bai.</title>
        <authorList>
            <person name="Ahearne A."/>
            <person name="Stevens C."/>
            <person name="Dowd S."/>
        </authorList>
    </citation>
    <scope>NUCLEOTIDE SEQUENCE [LARGE SCALE GENOMIC DNA]</scope>
    <source>
        <strain evidence="7 8">NCELM</strain>
    </source>
</reference>
<dbReference type="NCBIfam" id="NF001452">
    <property type="entry name" value="PRK00311.1"/>
    <property type="match status" value="1"/>
</dbReference>
<organism evidence="7 8">
    <name type="scientific">Nannocystis radixulma</name>
    <dbReference type="NCBI Taxonomy" id="2995305"/>
    <lineage>
        <taxon>Bacteria</taxon>
        <taxon>Pseudomonadati</taxon>
        <taxon>Myxococcota</taxon>
        <taxon>Polyangia</taxon>
        <taxon>Nannocystales</taxon>
        <taxon>Nannocystaceae</taxon>
        <taxon>Nannocystis</taxon>
    </lineage>
</organism>
<evidence type="ECO:0000256" key="1">
    <source>
        <dbReference type="ARBA" id="ARBA00008676"/>
    </source>
</evidence>
<keyword evidence="5" id="KW-0460">Magnesium</keyword>
<evidence type="ECO:0000256" key="2">
    <source>
        <dbReference type="ARBA" id="ARBA00011424"/>
    </source>
</evidence>
<comment type="cofactor">
    <cofactor evidence="5">
        <name>Mg(2+)</name>
        <dbReference type="ChEBI" id="CHEBI:18420"/>
    </cofactor>
    <text evidence="5">Binds 1 Mg(2+) ion per subunit.</text>
</comment>
<feature type="binding site" evidence="5">
    <location>
        <position position="489"/>
    </location>
    <ligand>
        <name>3-methyl-2-oxobutanoate</name>
        <dbReference type="ChEBI" id="CHEBI:11851"/>
    </ligand>
</feature>
<dbReference type="NCBIfam" id="TIGR00222">
    <property type="entry name" value="panB"/>
    <property type="match status" value="1"/>
</dbReference>
<feature type="compositionally biased region" description="Basic residues" evidence="6">
    <location>
        <begin position="291"/>
        <end position="310"/>
    </location>
</feature>
<dbReference type="EMBL" id="JAQNDN010000001">
    <property type="protein sequence ID" value="MDC0666885.1"/>
    <property type="molecule type" value="Genomic_DNA"/>
</dbReference>
<comment type="pathway">
    <text evidence="5">Cofactor biosynthesis; (R)-pantothenate biosynthesis; (R)-pantoate from 3-methyl-2-oxobutanoate: step 1/2.</text>
</comment>
<feature type="binding site" evidence="5">
    <location>
        <position position="422"/>
    </location>
    <ligand>
        <name>Mg(2+)</name>
        <dbReference type="ChEBI" id="CHEBI:18420"/>
    </ligand>
</feature>
<feature type="binding site" evidence="5">
    <location>
        <position position="461"/>
    </location>
    <ligand>
        <name>Mg(2+)</name>
        <dbReference type="ChEBI" id="CHEBI:18420"/>
    </ligand>
</feature>
<dbReference type="InterPro" id="IPR015813">
    <property type="entry name" value="Pyrv/PenolPyrv_kinase-like_dom"/>
</dbReference>
<dbReference type="PANTHER" id="PTHR20881:SF0">
    <property type="entry name" value="3-METHYL-2-OXOBUTANOATE HYDROXYMETHYLTRANSFERASE"/>
    <property type="match status" value="1"/>
</dbReference>
<feature type="compositionally biased region" description="Low complexity" evidence="6">
    <location>
        <begin position="1"/>
        <end position="22"/>
    </location>
</feature>
<evidence type="ECO:0000256" key="3">
    <source>
        <dbReference type="ARBA" id="ARBA00022655"/>
    </source>
</evidence>
<dbReference type="SUPFAM" id="SSF51621">
    <property type="entry name" value="Phosphoenolpyruvate/pyruvate domain"/>
    <property type="match status" value="1"/>
</dbReference>
<keyword evidence="4 5" id="KW-0808">Transferase</keyword>
<evidence type="ECO:0000256" key="4">
    <source>
        <dbReference type="ARBA" id="ARBA00022679"/>
    </source>
</evidence>
<feature type="region of interest" description="Disordered" evidence="6">
    <location>
        <begin position="289"/>
        <end position="311"/>
    </location>
</feature>
<comment type="catalytic activity">
    <reaction evidence="5">
        <text>(6R)-5,10-methylene-5,6,7,8-tetrahydrofolate + 3-methyl-2-oxobutanoate + H2O = 2-dehydropantoate + (6S)-5,6,7,8-tetrahydrofolate</text>
        <dbReference type="Rhea" id="RHEA:11824"/>
        <dbReference type="ChEBI" id="CHEBI:11561"/>
        <dbReference type="ChEBI" id="CHEBI:11851"/>
        <dbReference type="ChEBI" id="CHEBI:15377"/>
        <dbReference type="ChEBI" id="CHEBI:15636"/>
        <dbReference type="ChEBI" id="CHEBI:57453"/>
        <dbReference type="EC" id="2.1.2.11"/>
    </reaction>
</comment>
<comment type="subunit">
    <text evidence="2 5">Homodecamer; pentamer of dimers.</text>
</comment>
<keyword evidence="5" id="KW-0479">Metal-binding</keyword>
<dbReference type="PANTHER" id="PTHR20881">
    <property type="entry name" value="3-METHYL-2-OXOBUTANOATE HYDROXYMETHYLTRANSFERASE"/>
    <property type="match status" value="1"/>
</dbReference>
<keyword evidence="3 5" id="KW-0566">Pantothenate biosynthesis</keyword>
<evidence type="ECO:0000313" key="7">
    <source>
        <dbReference type="EMBL" id="MDC0666885.1"/>
    </source>
</evidence>
<comment type="subcellular location">
    <subcellularLocation>
        <location evidence="5">Cytoplasm</location>
    </subcellularLocation>
</comment>
<dbReference type="Proteomes" id="UP001217838">
    <property type="component" value="Unassembled WGS sequence"/>
</dbReference>
<protein>
    <recommendedName>
        <fullName evidence="5">3-methyl-2-oxobutanoate hydroxymethyltransferase</fullName>
        <ecNumber evidence="5">2.1.2.11</ecNumber>
    </recommendedName>
    <alternativeName>
        <fullName evidence="5">Ketopantoate hydroxymethyltransferase</fullName>
        <shortName evidence="5">KPHMT</shortName>
    </alternativeName>
</protein>
<dbReference type="InterPro" id="IPR040442">
    <property type="entry name" value="Pyrv_kinase-like_dom_sf"/>
</dbReference>
<sequence>MATSWRSAASARTSRPSRLSSPKKALEARVSNTWVASRANALSSSVASSETRDPTRRGLVLAVEAALPAIAERPAEVLRGEVARARHVTRADDDAQLRPMLAAHRRHPGPEGGVHGRQLVVRGVGDVAADVVHLGPQERDERVGVGAAGVQGRGDEPARCVEQSALARGLDGVESGAGDRLGDGVGAPAQLDQAVPTLLGEAAALVAEDGLDRQGEVADRLELMVAPGPRWPDHAATADPQVQGITDVGHGRTQAGQHGALAGLVVLEEGVVELRDRVAGIGRGREERRSGVRHAARRMHGTLRRGRTRSAAKMAWGGPVARPGRVLSVLLLLPRPRRRQCSPAETAGVLDGWSRPRPRSRLGTRDAESPGDTMNTISKPITVPELFEARRAGRKLAMLTCYDAGFARVFDANGADIILVGDTLGMVVQGHPSTLPVLVEDIEYHTRNVARGLSRALLLADLPFQADATPERALDAAARLLRAGAAMVKLEGGGRHKLDAIRFLVDREIPVTAHLGLTPQSVLRFGGYKVQGREETAAKQLRAEALAVAEAGASLLVLECVPAALAAEITRASPIPTVGIGAGPQCDGQVLVLHDFLGLDTGVRRPKFVKDFLADNGSVAGAVRAYVEAVRNGSFPGPEHSYT</sequence>
<evidence type="ECO:0000313" key="8">
    <source>
        <dbReference type="Proteomes" id="UP001217838"/>
    </source>
</evidence>
<dbReference type="GO" id="GO:0003864">
    <property type="term" value="F:3-methyl-2-oxobutanoate hydroxymethyltransferase activity"/>
    <property type="evidence" value="ECO:0007669"/>
    <property type="project" value="UniProtKB-EC"/>
</dbReference>
<evidence type="ECO:0000256" key="6">
    <source>
        <dbReference type="SAM" id="MobiDB-lite"/>
    </source>
</evidence>
<dbReference type="HAMAP" id="MF_00156">
    <property type="entry name" value="PanB"/>
    <property type="match status" value="1"/>
</dbReference>
<evidence type="ECO:0000256" key="5">
    <source>
        <dbReference type="HAMAP-Rule" id="MF_00156"/>
    </source>
</evidence>
<feature type="binding site" evidence="5">
    <location>
        <begin position="422"/>
        <end position="423"/>
    </location>
    <ligand>
        <name>3-methyl-2-oxobutanoate</name>
        <dbReference type="ChEBI" id="CHEBI:11851"/>
    </ligand>
</feature>
<dbReference type="InterPro" id="IPR003700">
    <property type="entry name" value="Pantoate_hydroxy_MeTrfase"/>
</dbReference>
<proteinExistence type="inferred from homology"/>
<dbReference type="CDD" id="cd06557">
    <property type="entry name" value="KPHMT-like"/>
    <property type="match status" value="1"/>
</dbReference>
<comment type="caution">
    <text evidence="7">The sequence shown here is derived from an EMBL/GenBank/DDBJ whole genome shotgun (WGS) entry which is preliminary data.</text>
</comment>